<proteinExistence type="predicted"/>
<dbReference type="AlphaFoldDB" id="A0A9J5YEH9"/>
<name>A0A9J5YEH9_SOLCO</name>
<evidence type="ECO:0000313" key="2">
    <source>
        <dbReference type="Proteomes" id="UP000824120"/>
    </source>
</evidence>
<sequence>GKKKPPTTSTSVEKSGLDCSLSVIVKNEVTTSVPFHGENNRAKGEAVNKLTLGAYAYKTSKDNATQKDCVTSLQRVESKVNEIKNEKSQENATTDVDQRLKFHQMIQE</sequence>
<dbReference type="Proteomes" id="UP000824120">
    <property type="component" value="Chromosome 7"/>
</dbReference>
<protein>
    <submittedName>
        <fullName evidence="1">Uncharacterized protein</fullName>
    </submittedName>
</protein>
<dbReference type="EMBL" id="JACXVP010000007">
    <property type="protein sequence ID" value="KAG5598024.1"/>
    <property type="molecule type" value="Genomic_DNA"/>
</dbReference>
<gene>
    <name evidence="1" type="ORF">H5410_039256</name>
</gene>
<feature type="non-terminal residue" evidence="1">
    <location>
        <position position="108"/>
    </location>
</feature>
<reference evidence="1 2" key="1">
    <citation type="submission" date="2020-09" db="EMBL/GenBank/DDBJ databases">
        <title>De no assembly of potato wild relative species, Solanum commersonii.</title>
        <authorList>
            <person name="Cho K."/>
        </authorList>
    </citation>
    <scope>NUCLEOTIDE SEQUENCE [LARGE SCALE GENOMIC DNA]</scope>
    <source>
        <strain evidence="1">LZ3.2</strain>
        <tissue evidence="1">Leaf</tissue>
    </source>
</reference>
<evidence type="ECO:0000313" key="1">
    <source>
        <dbReference type="EMBL" id="KAG5598024.1"/>
    </source>
</evidence>
<keyword evidence="2" id="KW-1185">Reference proteome</keyword>
<organism evidence="1 2">
    <name type="scientific">Solanum commersonii</name>
    <name type="common">Commerson's wild potato</name>
    <name type="synonym">Commerson's nightshade</name>
    <dbReference type="NCBI Taxonomy" id="4109"/>
    <lineage>
        <taxon>Eukaryota</taxon>
        <taxon>Viridiplantae</taxon>
        <taxon>Streptophyta</taxon>
        <taxon>Embryophyta</taxon>
        <taxon>Tracheophyta</taxon>
        <taxon>Spermatophyta</taxon>
        <taxon>Magnoliopsida</taxon>
        <taxon>eudicotyledons</taxon>
        <taxon>Gunneridae</taxon>
        <taxon>Pentapetalae</taxon>
        <taxon>asterids</taxon>
        <taxon>lamiids</taxon>
        <taxon>Solanales</taxon>
        <taxon>Solanaceae</taxon>
        <taxon>Solanoideae</taxon>
        <taxon>Solaneae</taxon>
        <taxon>Solanum</taxon>
    </lineage>
</organism>
<comment type="caution">
    <text evidence="1">The sequence shown here is derived from an EMBL/GenBank/DDBJ whole genome shotgun (WGS) entry which is preliminary data.</text>
</comment>
<accession>A0A9J5YEH9</accession>